<dbReference type="AlphaFoldDB" id="A0AAC9IUW7"/>
<dbReference type="Pfam" id="PF09588">
    <property type="entry name" value="YqaJ"/>
    <property type="match status" value="1"/>
</dbReference>
<evidence type="ECO:0000256" key="1">
    <source>
        <dbReference type="SAM" id="MobiDB-lite"/>
    </source>
</evidence>
<sequence length="505" mass="55690">MQVHNLIQGSDAWHEFRETHFGASEAAAMMGVSKYMTRSELLKMKATGATKAIDSFTQKIFDNGHVVEALARPLVEAMIDDELYPVTCSDSNLSASCDGLTMAGDIAFEHKQWNESLADSVRDGVLPAEHVPQCQQILMITGATKVIFTVSDGTPENMVTMDVFPSEYFFGQIRAGWDQFAKDLAAYENKAIADKPVADSIEAFPVATIQAKGELILSNLPEVLPRFDLFLANQKTDLVTDDDFANGEAVAKFSRETAKKLRLVADQTIDQIASVSEAVRALNNYADQFDGLSLKLEKLVKSEKEARKDSIINAAKLKWREHLDAIDAELKTVHLQIIAPDFLAAVKSKRTIESIENAVDTTLASGKIAADALAKTYRANLTWAHENASEFNFLYANDLNVIVAKQPEDFKNLIESRITNFKTQEADKKAKEAADQAIKTAQVEQPKPEAKTEPVKATVKPAQQEPDLVAGFINSREWPSVAVKNSARAVIVEFLKFQEVHLQAA</sequence>
<dbReference type="Proteomes" id="UP000182060">
    <property type="component" value="Chromosome"/>
</dbReference>
<name>A0AAC9IUW7_9BURK</name>
<evidence type="ECO:0000259" key="2">
    <source>
        <dbReference type="Pfam" id="PF09588"/>
    </source>
</evidence>
<dbReference type="RefSeq" id="WP_071539362.1">
    <property type="nucleotide sequence ID" value="NZ_CP015016.1"/>
</dbReference>
<gene>
    <name evidence="3" type="ORF">AOC25_06880</name>
</gene>
<organism evidence="3 4">
    <name type="scientific">Polynucleobacter asymbioticus</name>
    <dbReference type="NCBI Taxonomy" id="576611"/>
    <lineage>
        <taxon>Bacteria</taxon>
        <taxon>Pseudomonadati</taxon>
        <taxon>Pseudomonadota</taxon>
        <taxon>Betaproteobacteria</taxon>
        <taxon>Burkholderiales</taxon>
        <taxon>Burkholderiaceae</taxon>
        <taxon>Polynucleobacter</taxon>
    </lineage>
</organism>
<dbReference type="EMBL" id="CP015017">
    <property type="protein sequence ID" value="APC01356.1"/>
    <property type="molecule type" value="Genomic_DNA"/>
</dbReference>
<dbReference type="InterPro" id="IPR011604">
    <property type="entry name" value="PDDEXK-like_dom_sf"/>
</dbReference>
<dbReference type="InterPro" id="IPR019080">
    <property type="entry name" value="YqaJ_viral_recombinase"/>
</dbReference>
<protein>
    <recommendedName>
        <fullName evidence="2">YqaJ viral recombinase domain-containing protein</fullName>
    </recommendedName>
</protein>
<evidence type="ECO:0000313" key="3">
    <source>
        <dbReference type="EMBL" id="APC01356.1"/>
    </source>
</evidence>
<proteinExistence type="predicted"/>
<accession>A0AAC9IUW7</accession>
<dbReference type="Gene3D" id="3.90.320.10">
    <property type="match status" value="1"/>
</dbReference>
<dbReference type="SUPFAM" id="SSF52980">
    <property type="entry name" value="Restriction endonuclease-like"/>
    <property type="match status" value="1"/>
</dbReference>
<evidence type="ECO:0000313" key="4">
    <source>
        <dbReference type="Proteomes" id="UP000182060"/>
    </source>
</evidence>
<feature type="region of interest" description="Disordered" evidence="1">
    <location>
        <begin position="440"/>
        <end position="459"/>
    </location>
</feature>
<reference evidence="3" key="1">
    <citation type="journal article" date="2017" name="Appl. Environ. Microbiol.">
        <title>Microdiversification of a pelagic Polynucleobacter species is mainly driven by acquisition of genomic islands from a partially interspecific gene pool.</title>
        <authorList>
            <person name="Hoetzinger M."/>
            <person name="Hahn M.W."/>
            <person name="Jezberova J."/>
            <person name="Schmidt J."/>
            <person name="Koll U."/>
        </authorList>
    </citation>
    <scope>NUCLEOTIDE SEQUENCE</scope>
    <source>
        <strain evidence="3">MWH-RechtKol4</strain>
    </source>
</reference>
<feature type="domain" description="YqaJ viral recombinase" evidence="2">
    <location>
        <begin position="13"/>
        <end position="143"/>
    </location>
</feature>
<dbReference type="InterPro" id="IPR011335">
    <property type="entry name" value="Restrct_endonuc-II-like"/>
</dbReference>